<keyword evidence="6" id="KW-0472">Membrane</keyword>
<evidence type="ECO:0000313" key="7">
    <source>
        <dbReference type="EMBL" id="EMR68538.1"/>
    </source>
</evidence>
<dbReference type="KEGG" id="ela:UCREL1_4441"/>
<dbReference type="Pfam" id="PF10300">
    <property type="entry name" value="Iml2-TPR_39"/>
    <property type="match status" value="1"/>
</dbReference>
<feature type="transmembrane region" description="Helical" evidence="6">
    <location>
        <begin position="288"/>
        <end position="311"/>
    </location>
</feature>
<reference evidence="8" key="1">
    <citation type="journal article" date="2013" name="Genome Announc.">
        <title>Draft genome sequence of the grapevine dieback fungus Eutypa lata UCR-EL1.</title>
        <authorList>
            <person name="Blanco-Ulate B."/>
            <person name="Rolshausen P.E."/>
            <person name="Cantu D."/>
        </authorList>
    </citation>
    <scope>NUCLEOTIDE SEQUENCE [LARGE SCALE GENOMIC DNA]</scope>
    <source>
        <strain evidence="8">UCR-EL1</strain>
    </source>
</reference>
<evidence type="ECO:0000313" key="8">
    <source>
        <dbReference type="Proteomes" id="UP000012174"/>
    </source>
</evidence>
<dbReference type="OrthoDB" id="2154985at2759"/>
<evidence type="ECO:0000256" key="3">
    <source>
        <dbReference type="ARBA" id="ARBA00019539"/>
    </source>
</evidence>
<dbReference type="InterPro" id="IPR019412">
    <property type="entry name" value="IML2/TPR_39"/>
</dbReference>
<dbReference type="Proteomes" id="UP000012174">
    <property type="component" value="Unassembled WGS sequence"/>
</dbReference>
<dbReference type="OMA" id="WNGYNRM"/>
<name>M7SVI3_EUTLA</name>
<dbReference type="eggNOG" id="KOG3783">
    <property type="taxonomic scope" value="Eukaryota"/>
</dbReference>
<feature type="compositionally biased region" description="Low complexity" evidence="5">
    <location>
        <begin position="680"/>
        <end position="699"/>
    </location>
</feature>
<evidence type="ECO:0000256" key="4">
    <source>
        <dbReference type="ARBA" id="ARBA00043897"/>
    </source>
</evidence>
<evidence type="ECO:0000256" key="2">
    <source>
        <dbReference type="ARBA" id="ARBA00018424"/>
    </source>
</evidence>
<sequence length="760" mass="83331">MSRFGGWFRAAAPKASSSPAASQVDLVAQEIAAIEDAMASASLIMNDDIDGAQEKLRTGDSTFHHLGQSLCVFMKSVLGFEKSIMVEASNKLYDCENMAWSDIKKAQKEAGTATPAPGRVYPPGSEYALIHAEAQLMSAVVAVLHESLTEGIRGFYKLRKAFTTLDGLMQAEDAYLKSRNLQVNASKVSISSSSEKKSDRLAEEDADDTDLEFVDANESRQQGTNTPLTYEGHLSKGSEAAAEEKLAGLSLNGDAKSAQPSGFSSAPDSDVFTHPVDIFIHSGTNMCFGILLLIISMVPPAFSRLLSIVGFRGDRERGVHMLWRSTEFNNINGGVAGLMLFAYYNGLLGFSDILPNDEDIVERGAIVGYPKERCAALLAKMRTLFPDSGLWRLEEARALGNHKDLRGAIHVLRTNAASKMRQVTALNSFELSLASMYVQDYPQMRDSFLRCLELNNWSHALYYYLAGCAELENYRNAFHATTATTTEEGKGKGGERDESAVRTHKKRAEELFRKAPSVVGKKKLLARPMPFELFVARKLAKWEERAKALGVDLADAAGVSPAQEMTYLWNGTKKMTGADLEGSRAALSWDRLTAPTEKARLAIRAEKDEEAVRDVCMAAVLRNLGRYDEARGILGDLMAVDRAVFKGPTRDDYPPAAAHYEMAVLAWIDVQKPELQANPASGPSSSSSAEDSGSGSGASTPLKNEEWQRKKLDECQTWLDTVSKWESFTLDARFGMRINTGLDTIRWYRKEHGWAGGVSG</sequence>
<comment type="subunit">
    <text evidence="1">Interacts with lipid droplet proteins.</text>
</comment>
<proteinExistence type="predicted"/>
<dbReference type="AlphaFoldDB" id="M7SVI3"/>
<evidence type="ECO:0000256" key="5">
    <source>
        <dbReference type="SAM" id="MobiDB-lite"/>
    </source>
</evidence>
<evidence type="ECO:0000256" key="6">
    <source>
        <dbReference type="SAM" id="Phobius"/>
    </source>
</evidence>
<feature type="region of interest" description="Disordered" evidence="5">
    <location>
        <begin position="675"/>
        <end position="705"/>
    </location>
</feature>
<feature type="transmembrane region" description="Helical" evidence="6">
    <location>
        <begin position="331"/>
        <end position="350"/>
    </location>
</feature>
<feature type="region of interest" description="Disordered" evidence="5">
    <location>
        <begin position="187"/>
        <end position="210"/>
    </location>
</feature>
<dbReference type="EMBL" id="KB706225">
    <property type="protein sequence ID" value="EMR68538.1"/>
    <property type="molecule type" value="Genomic_DNA"/>
</dbReference>
<organism evidence="7 8">
    <name type="scientific">Eutypa lata (strain UCR-EL1)</name>
    <name type="common">Grapevine dieback disease fungus</name>
    <name type="synonym">Eutypa armeniacae</name>
    <dbReference type="NCBI Taxonomy" id="1287681"/>
    <lineage>
        <taxon>Eukaryota</taxon>
        <taxon>Fungi</taxon>
        <taxon>Dikarya</taxon>
        <taxon>Ascomycota</taxon>
        <taxon>Pezizomycotina</taxon>
        <taxon>Sordariomycetes</taxon>
        <taxon>Xylariomycetidae</taxon>
        <taxon>Xylariales</taxon>
        <taxon>Diatrypaceae</taxon>
        <taxon>Eutypa</taxon>
    </lineage>
</organism>
<evidence type="ECO:0000256" key="1">
    <source>
        <dbReference type="ARBA" id="ARBA00011408"/>
    </source>
</evidence>
<comment type="function">
    <text evidence="4">Inclusion body (IB) resident protein that interacts strongly with lipid droplet (LD) proteins. Involved in LD-mediated IB clearing after protein folding stress, probably by enabling access to the IBs of an LD-stored soluble sterol derivative that acts as a chaperone in inclusion clearing.</text>
</comment>
<protein>
    <recommendedName>
        <fullName evidence="2">Inclusion body clearance protein IML2</fullName>
    </recommendedName>
    <alternativeName>
        <fullName evidence="3">Inclusion body clearance protein iml2</fullName>
    </alternativeName>
</protein>
<keyword evidence="8" id="KW-1185">Reference proteome</keyword>
<dbReference type="STRING" id="1287681.M7SVI3"/>
<feature type="compositionally biased region" description="Basic and acidic residues" evidence="5">
    <location>
        <begin position="194"/>
        <end position="203"/>
    </location>
</feature>
<dbReference type="HOGENOM" id="CLU_014926_1_0_1"/>
<keyword evidence="6" id="KW-1133">Transmembrane helix</keyword>
<keyword evidence="6" id="KW-0812">Transmembrane</keyword>
<accession>M7SVI3</accession>
<dbReference type="GO" id="GO:0005741">
    <property type="term" value="C:mitochondrial outer membrane"/>
    <property type="evidence" value="ECO:0007669"/>
    <property type="project" value="TreeGrafter"/>
</dbReference>
<gene>
    <name evidence="7" type="ORF">UCREL1_4441</name>
</gene>
<dbReference type="GO" id="GO:0005634">
    <property type="term" value="C:nucleus"/>
    <property type="evidence" value="ECO:0007669"/>
    <property type="project" value="TreeGrafter"/>
</dbReference>
<dbReference type="PANTHER" id="PTHR31859:SF1">
    <property type="entry name" value="TETRATRICOPEPTIDE REPEAT PROTEIN 39C"/>
    <property type="match status" value="1"/>
</dbReference>
<dbReference type="GO" id="GO:0005829">
    <property type="term" value="C:cytosol"/>
    <property type="evidence" value="ECO:0007669"/>
    <property type="project" value="TreeGrafter"/>
</dbReference>
<dbReference type="PANTHER" id="PTHR31859">
    <property type="entry name" value="TETRATRICOPEPTIDE REPEAT PROTEIN 39 FAMILY MEMBER"/>
    <property type="match status" value="1"/>
</dbReference>